<proteinExistence type="predicted"/>
<dbReference type="EMBL" id="CAUOFW020009806">
    <property type="protein sequence ID" value="CAK9187077.1"/>
    <property type="molecule type" value="Genomic_DNA"/>
</dbReference>
<evidence type="ECO:0000313" key="1">
    <source>
        <dbReference type="EMBL" id="CAK9187077.1"/>
    </source>
</evidence>
<reference evidence="1 2" key="1">
    <citation type="submission" date="2024-02" db="EMBL/GenBank/DDBJ databases">
        <authorList>
            <person name="Vignale AGUSTIN F."/>
            <person name="Sosa J E."/>
            <person name="Modenutti C."/>
        </authorList>
    </citation>
    <scope>NUCLEOTIDE SEQUENCE [LARGE SCALE GENOMIC DNA]</scope>
</reference>
<name>A0ABC8V1J5_9AQUA</name>
<gene>
    <name evidence="1" type="ORF">ILEXP_LOCUS57586</name>
</gene>
<feature type="non-terminal residue" evidence="1">
    <location>
        <position position="1"/>
    </location>
</feature>
<organism evidence="1 2">
    <name type="scientific">Ilex paraguariensis</name>
    <name type="common">yerba mate</name>
    <dbReference type="NCBI Taxonomy" id="185542"/>
    <lineage>
        <taxon>Eukaryota</taxon>
        <taxon>Viridiplantae</taxon>
        <taxon>Streptophyta</taxon>
        <taxon>Embryophyta</taxon>
        <taxon>Tracheophyta</taxon>
        <taxon>Spermatophyta</taxon>
        <taxon>Magnoliopsida</taxon>
        <taxon>eudicotyledons</taxon>
        <taxon>Gunneridae</taxon>
        <taxon>Pentapetalae</taxon>
        <taxon>asterids</taxon>
        <taxon>campanulids</taxon>
        <taxon>Aquifoliales</taxon>
        <taxon>Aquifoliaceae</taxon>
        <taxon>Ilex</taxon>
    </lineage>
</organism>
<protein>
    <submittedName>
        <fullName evidence="1">Uncharacterized protein</fullName>
    </submittedName>
</protein>
<dbReference type="Proteomes" id="UP001642360">
    <property type="component" value="Unassembled WGS sequence"/>
</dbReference>
<accession>A0ABC8V1J5</accession>
<evidence type="ECO:0000313" key="2">
    <source>
        <dbReference type="Proteomes" id="UP001642360"/>
    </source>
</evidence>
<keyword evidence="2" id="KW-1185">Reference proteome</keyword>
<sequence>KSKAKTDGKQVPRTTPILITDGHLPRIQAFAGKKSHLHSAQLTYAFVVHSWAPPNSGEVCFRGYHVFNQKTAGKRAFHYTYMGNSFSANPVRLLTTFLGKEETSL</sequence>
<comment type="caution">
    <text evidence="1">The sequence shown here is derived from an EMBL/GenBank/DDBJ whole genome shotgun (WGS) entry which is preliminary data.</text>
</comment>
<dbReference type="AlphaFoldDB" id="A0ABC8V1J5"/>